<dbReference type="CDD" id="cd05244">
    <property type="entry name" value="BVR-B_like_SDR_a"/>
    <property type="match status" value="1"/>
</dbReference>
<dbReference type="InterPro" id="IPR016040">
    <property type="entry name" value="NAD(P)-bd_dom"/>
</dbReference>
<dbReference type="InterPro" id="IPR051606">
    <property type="entry name" value="Polyketide_Oxido-like"/>
</dbReference>
<dbReference type="GO" id="GO:0016646">
    <property type="term" value="F:oxidoreductase activity, acting on the CH-NH group of donors, NAD or NADP as acceptor"/>
    <property type="evidence" value="ECO:0007669"/>
    <property type="project" value="TreeGrafter"/>
</dbReference>
<comment type="caution">
    <text evidence="2">The sequence shown here is derived from an EMBL/GenBank/DDBJ whole genome shotgun (WGS) entry which is preliminary data.</text>
</comment>
<dbReference type="Gene3D" id="3.40.50.720">
    <property type="entry name" value="NAD(P)-binding Rossmann-like Domain"/>
    <property type="match status" value="1"/>
</dbReference>
<evidence type="ECO:0000313" key="2">
    <source>
        <dbReference type="EMBL" id="OYR09053.1"/>
    </source>
</evidence>
<dbReference type="Pfam" id="PF13460">
    <property type="entry name" value="NAD_binding_10"/>
    <property type="match status" value="1"/>
</dbReference>
<dbReference type="PANTHER" id="PTHR43355:SF2">
    <property type="entry name" value="FLAVIN REDUCTASE (NADPH)"/>
    <property type="match status" value="1"/>
</dbReference>
<proteinExistence type="predicted"/>
<dbReference type="GO" id="GO:0016853">
    <property type="term" value="F:isomerase activity"/>
    <property type="evidence" value="ECO:0007669"/>
    <property type="project" value="UniProtKB-KW"/>
</dbReference>
<accession>A0A256F2N6</accession>
<sequence length="213" mass="22821">MAKIALIGATGFVGAAVLKEAASRDHSVTALVRNTDKVAKLDNVTAVKTDVYDTDALAKQIAGSDIIISAFNPGWADANIREKHIEGSRSISEAAKKAGVKRLIAVGGAGSLEINGHQLVDSPEFPAEWKEGALGARQALNELREEKDLDWTFVSPAIILQPGERTGKYRLGADEPVFDDKGESKISVEDLAVAIVDEAEQGKHIRQRFTAAY</sequence>
<dbReference type="PANTHER" id="PTHR43355">
    <property type="entry name" value="FLAVIN REDUCTASE (NADPH)"/>
    <property type="match status" value="1"/>
</dbReference>
<dbReference type="OrthoDB" id="7352421at2"/>
<dbReference type="AlphaFoldDB" id="A0A256F2N6"/>
<protein>
    <submittedName>
        <fullName evidence="2">3-beta hydroxysteroid dehydrogenase/isomerase family protein</fullName>
    </submittedName>
</protein>
<keyword evidence="3" id="KW-1185">Reference proteome</keyword>
<gene>
    <name evidence="2" type="ORF">CEV33_2778</name>
</gene>
<feature type="domain" description="NAD(P)-binding" evidence="1">
    <location>
        <begin position="8"/>
        <end position="197"/>
    </location>
</feature>
<dbReference type="Proteomes" id="UP000216478">
    <property type="component" value="Unassembled WGS sequence"/>
</dbReference>
<evidence type="ECO:0000259" key="1">
    <source>
        <dbReference type="Pfam" id="PF13460"/>
    </source>
</evidence>
<organism evidence="2 3">
    <name type="scientific">Brucella grignonensis</name>
    <dbReference type="NCBI Taxonomy" id="94627"/>
    <lineage>
        <taxon>Bacteria</taxon>
        <taxon>Pseudomonadati</taxon>
        <taxon>Pseudomonadota</taxon>
        <taxon>Alphaproteobacteria</taxon>
        <taxon>Hyphomicrobiales</taxon>
        <taxon>Brucellaceae</taxon>
        <taxon>Brucella/Ochrobactrum group</taxon>
        <taxon>Brucella</taxon>
    </lineage>
</organism>
<dbReference type="EMBL" id="NNRL01000164">
    <property type="protein sequence ID" value="OYR09053.1"/>
    <property type="molecule type" value="Genomic_DNA"/>
</dbReference>
<name>A0A256F2N6_9HYPH</name>
<dbReference type="RefSeq" id="WP_094541918.1">
    <property type="nucleotide sequence ID" value="NZ_JBHEER010000001.1"/>
</dbReference>
<keyword evidence="2" id="KW-0413">Isomerase</keyword>
<evidence type="ECO:0000313" key="3">
    <source>
        <dbReference type="Proteomes" id="UP000216478"/>
    </source>
</evidence>
<reference evidence="2 3" key="1">
    <citation type="submission" date="2017-07" db="EMBL/GenBank/DDBJ databases">
        <title>Phylogenetic study on the rhizospheric bacterium Ochrobactrum sp. A44.</title>
        <authorList>
            <person name="Krzyzanowska D.M."/>
            <person name="Ossowicki A."/>
            <person name="Rajewska M."/>
            <person name="Maciag T."/>
            <person name="Kaczynski Z."/>
            <person name="Czerwicka M."/>
            <person name="Jafra S."/>
        </authorList>
    </citation>
    <scope>NUCLEOTIDE SEQUENCE [LARGE SCALE GENOMIC DNA]</scope>
    <source>
        <strain evidence="2 3">OgA9a</strain>
    </source>
</reference>
<dbReference type="SUPFAM" id="SSF51735">
    <property type="entry name" value="NAD(P)-binding Rossmann-fold domains"/>
    <property type="match status" value="1"/>
</dbReference>
<dbReference type="InterPro" id="IPR036291">
    <property type="entry name" value="NAD(P)-bd_dom_sf"/>
</dbReference>